<accession>A0A1Y0I8P3</accession>
<evidence type="ECO:0000313" key="12">
    <source>
        <dbReference type="EMBL" id="ARU56877.1"/>
    </source>
</evidence>
<keyword evidence="13" id="KW-1185">Reference proteome</keyword>
<keyword evidence="7 10" id="KW-0653">Protein transport</keyword>
<dbReference type="GO" id="GO:0015627">
    <property type="term" value="C:type II protein secretion system complex"/>
    <property type="evidence" value="ECO:0007669"/>
    <property type="project" value="InterPro"/>
</dbReference>
<organism evidence="12 13">
    <name type="scientific">Oleiphilus messinensis</name>
    <dbReference type="NCBI Taxonomy" id="141451"/>
    <lineage>
        <taxon>Bacteria</taxon>
        <taxon>Pseudomonadati</taxon>
        <taxon>Pseudomonadota</taxon>
        <taxon>Gammaproteobacteria</taxon>
        <taxon>Oceanospirillales</taxon>
        <taxon>Oleiphilaceae</taxon>
        <taxon>Oleiphilus</taxon>
    </lineage>
</organism>
<dbReference type="InterPro" id="IPR023229">
    <property type="entry name" value="T2SS_M_periplasmic_sf"/>
</dbReference>
<keyword evidence="3 10" id="KW-0813">Transport</keyword>
<sequence length="173" mass="19312">MSVKDQLIKMPVIQQVVKYYGGLAARDQKVLQLLAVVVSIVLIYAMIWLPSQRYFEDAHRDMLDSQAVLQFVQSNVKNAKMMSENSAGRGQSLAADEFVSTVSGSASRQSLEVKRLEPSGDRKLRVWLEGASFNSLVLWLQDLNKKHGIGVAEISVDKDDKPGIVNARMTLQY</sequence>
<dbReference type="PIRSF" id="PIRSF006291">
    <property type="entry name" value="GspM"/>
    <property type="match status" value="1"/>
</dbReference>
<dbReference type="KEGG" id="ome:OLMES_2829"/>
<evidence type="ECO:0000256" key="7">
    <source>
        <dbReference type="ARBA" id="ARBA00022927"/>
    </source>
</evidence>
<reference evidence="12 13" key="1">
    <citation type="submission" date="2017-05" db="EMBL/GenBank/DDBJ databases">
        <title>Genomic insights into alkan degradation activity of Oleiphilus messinensis.</title>
        <authorList>
            <person name="Kozyavkin S.A."/>
            <person name="Slesarev A.I."/>
            <person name="Golyshin P.N."/>
            <person name="Korzhenkov A."/>
            <person name="Golyshina O.N."/>
            <person name="Toshchakov S.V."/>
        </authorList>
    </citation>
    <scope>NUCLEOTIDE SEQUENCE [LARGE SCALE GENOMIC DNA]</scope>
    <source>
        <strain evidence="12 13">ME102</strain>
    </source>
</reference>
<feature type="transmembrane region" description="Helical" evidence="11">
    <location>
        <begin position="30"/>
        <end position="50"/>
    </location>
</feature>
<dbReference type="Proteomes" id="UP000196027">
    <property type="component" value="Chromosome"/>
</dbReference>
<dbReference type="AlphaFoldDB" id="A0A1Y0I8P3"/>
<evidence type="ECO:0000256" key="6">
    <source>
        <dbReference type="ARBA" id="ARBA00022692"/>
    </source>
</evidence>
<proteinExistence type="inferred from homology"/>
<gene>
    <name evidence="12" type="primary">pulM</name>
    <name evidence="12" type="ORF">OLMES_2829</name>
</gene>
<name>A0A1Y0I8P3_9GAMM</name>
<keyword evidence="6 11" id="KW-0812">Transmembrane</keyword>
<dbReference type="OrthoDB" id="6624834at2"/>
<evidence type="ECO:0000256" key="11">
    <source>
        <dbReference type="SAM" id="Phobius"/>
    </source>
</evidence>
<keyword evidence="5 10" id="KW-0997">Cell inner membrane</keyword>
<keyword evidence="9 10" id="KW-0472">Membrane</keyword>
<evidence type="ECO:0000256" key="8">
    <source>
        <dbReference type="ARBA" id="ARBA00022989"/>
    </source>
</evidence>
<dbReference type="Pfam" id="PF04612">
    <property type="entry name" value="T2SSM"/>
    <property type="match status" value="1"/>
</dbReference>
<evidence type="ECO:0000256" key="9">
    <source>
        <dbReference type="ARBA" id="ARBA00023136"/>
    </source>
</evidence>
<evidence type="ECO:0000256" key="5">
    <source>
        <dbReference type="ARBA" id="ARBA00022519"/>
    </source>
</evidence>
<keyword evidence="4 10" id="KW-1003">Cell membrane</keyword>
<dbReference type="InterPro" id="IPR007690">
    <property type="entry name" value="T2SS_GspM"/>
</dbReference>
<evidence type="ECO:0000313" key="13">
    <source>
        <dbReference type="Proteomes" id="UP000196027"/>
    </source>
</evidence>
<comment type="function">
    <text evidence="10">Inner membrane component of the type II secretion system required for the energy-dependent secretion of extracellular factors such as proteases and toxins from the periplasm.</text>
</comment>
<evidence type="ECO:0000256" key="2">
    <source>
        <dbReference type="ARBA" id="ARBA00010637"/>
    </source>
</evidence>
<dbReference type="RefSeq" id="WP_157678304.1">
    <property type="nucleotide sequence ID" value="NZ_CP021425.1"/>
</dbReference>
<protein>
    <recommendedName>
        <fullName evidence="10">Type II secretion system protein M</fullName>
        <shortName evidence="10">T2SS protein M</shortName>
    </recommendedName>
    <alternativeName>
        <fullName evidence="10">General secretion pathway protein M</fullName>
    </alternativeName>
</protein>
<dbReference type="GO" id="GO:0005886">
    <property type="term" value="C:plasma membrane"/>
    <property type="evidence" value="ECO:0007669"/>
    <property type="project" value="UniProtKB-SubCell"/>
</dbReference>
<comment type="subcellular location">
    <subcellularLocation>
        <location evidence="1">Cell inner membrane</location>
        <topology evidence="1">Single-pass membrane protein</topology>
    </subcellularLocation>
</comment>
<keyword evidence="8 11" id="KW-1133">Transmembrane helix</keyword>
<dbReference type="GO" id="GO:0015628">
    <property type="term" value="P:protein secretion by the type II secretion system"/>
    <property type="evidence" value="ECO:0007669"/>
    <property type="project" value="InterPro"/>
</dbReference>
<evidence type="ECO:0000256" key="1">
    <source>
        <dbReference type="ARBA" id="ARBA00004377"/>
    </source>
</evidence>
<dbReference type="SUPFAM" id="SSF103054">
    <property type="entry name" value="General secretion pathway protein M, EpsM"/>
    <property type="match status" value="1"/>
</dbReference>
<evidence type="ECO:0000256" key="3">
    <source>
        <dbReference type="ARBA" id="ARBA00022448"/>
    </source>
</evidence>
<comment type="similarity">
    <text evidence="2 10">Belongs to the GSP M family.</text>
</comment>
<dbReference type="EMBL" id="CP021425">
    <property type="protein sequence ID" value="ARU56877.1"/>
    <property type="molecule type" value="Genomic_DNA"/>
</dbReference>
<evidence type="ECO:0000256" key="4">
    <source>
        <dbReference type="ARBA" id="ARBA00022475"/>
    </source>
</evidence>
<dbReference type="Gene3D" id="3.30.1360.100">
    <property type="entry name" value="General secretion pathway protein M, EpsM"/>
    <property type="match status" value="1"/>
</dbReference>
<evidence type="ECO:0000256" key="10">
    <source>
        <dbReference type="PIRNR" id="PIRNR006291"/>
    </source>
</evidence>